<keyword evidence="2 4" id="KW-0238">DNA-binding</keyword>
<evidence type="ECO:0000256" key="2">
    <source>
        <dbReference type="ARBA" id="ARBA00023125"/>
    </source>
</evidence>
<dbReference type="Proteomes" id="UP000584642">
    <property type="component" value="Unassembled WGS sequence"/>
</dbReference>
<dbReference type="EMBL" id="JABFDB010000001">
    <property type="protein sequence ID" value="NYZ18950.1"/>
    <property type="molecule type" value="Genomic_DNA"/>
</dbReference>
<feature type="DNA-binding region" description="H-T-H motif" evidence="4">
    <location>
        <begin position="27"/>
        <end position="46"/>
    </location>
</feature>
<organism evidence="6 7">
    <name type="scientific">Azospirillum oleiclasticum</name>
    <dbReference type="NCBI Taxonomy" id="2735135"/>
    <lineage>
        <taxon>Bacteria</taxon>
        <taxon>Pseudomonadati</taxon>
        <taxon>Pseudomonadota</taxon>
        <taxon>Alphaproteobacteria</taxon>
        <taxon>Rhodospirillales</taxon>
        <taxon>Azospirillaceae</taxon>
        <taxon>Azospirillum</taxon>
    </lineage>
</organism>
<accession>A0ABX2T8E8</accession>
<evidence type="ECO:0000256" key="3">
    <source>
        <dbReference type="ARBA" id="ARBA00023163"/>
    </source>
</evidence>
<protein>
    <submittedName>
        <fullName evidence="6">TetR/AcrR family transcriptional regulator</fullName>
    </submittedName>
</protein>
<dbReference type="PANTHER" id="PTHR47506:SF1">
    <property type="entry name" value="HTH-TYPE TRANSCRIPTIONAL REGULATOR YJDC"/>
    <property type="match status" value="1"/>
</dbReference>
<dbReference type="Gene3D" id="1.10.357.10">
    <property type="entry name" value="Tetracycline Repressor, domain 2"/>
    <property type="match status" value="1"/>
</dbReference>
<sequence>MGAAITRAQIVEVADRLFYEQGFEATSFADIAAAVRLSRGNFYYHFRTKDDLLGAVIALRLANTEAMLDGWEGATPDPVERIRSFVRILIMNRARIMLYGCPVGTLCDELSKLRHVAKDDAAKLFMLFRRWLSLQFAALGREADADALALHALMRSQGIATLATAFQDEGFIQREVEDLLAWVEAQRPHQDRPTSETRPQP</sequence>
<evidence type="ECO:0000313" key="6">
    <source>
        <dbReference type="EMBL" id="NYZ18950.1"/>
    </source>
</evidence>
<dbReference type="PANTHER" id="PTHR47506">
    <property type="entry name" value="TRANSCRIPTIONAL REGULATORY PROTEIN"/>
    <property type="match status" value="1"/>
</dbReference>
<keyword evidence="7" id="KW-1185">Reference proteome</keyword>
<name>A0ABX2T8E8_9PROT</name>
<evidence type="ECO:0000259" key="5">
    <source>
        <dbReference type="PROSITE" id="PS50977"/>
    </source>
</evidence>
<comment type="caution">
    <text evidence="6">The sequence shown here is derived from an EMBL/GenBank/DDBJ whole genome shotgun (WGS) entry which is preliminary data.</text>
</comment>
<proteinExistence type="predicted"/>
<dbReference type="Pfam" id="PF00440">
    <property type="entry name" value="TetR_N"/>
    <property type="match status" value="1"/>
</dbReference>
<keyword evidence="3" id="KW-0804">Transcription</keyword>
<evidence type="ECO:0000256" key="1">
    <source>
        <dbReference type="ARBA" id="ARBA00023015"/>
    </source>
</evidence>
<reference evidence="6 7" key="1">
    <citation type="submission" date="2020-05" db="EMBL/GenBank/DDBJ databases">
        <title>Azospirillum oleiclasticum sp. nov, a nitrogen-fixing and heavy crude oil-emulsifying bacterium isolated from the crude oil of Yumen Oilfield.</title>
        <authorList>
            <person name="Wu D."/>
            <person name="Cai M."/>
            <person name="Zhang X."/>
        </authorList>
    </citation>
    <scope>NUCLEOTIDE SEQUENCE [LARGE SCALE GENOMIC DNA]</scope>
    <source>
        <strain evidence="6 7">ROY-1-1-2</strain>
    </source>
</reference>
<dbReference type="PROSITE" id="PS50977">
    <property type="entry name" value="HTH_TETR_2"/>
    <property type="match status" value="1"/>
</dbReference>
<evidence type="ECO:0000256" key="4">
    <source>
        <dbReference type="PROSITE-ProRule" id="PRU00335"/>
    </source>
</evidence>
<dbReference type="InterPro" id="IPR036271">
    <property type="entry name" value="Tet_transcr_reg_TetR-rel_C_sf"/>
</dbReference>
<feature type="domain" description="HTH tetR-type" evidence="5">
    <location>
        <begin position="4"/>
        <end position="64"/>
    </location>
</feature>
<dbReference type="SUPFAM" id="SSF48498">
    <property type="entry name" value="Tetracyclin repressor-like, C-terminal domain"/>
    <property type="match status" value="1"/>
</dbReference>
<dbReference type="InterPro" id="IPR001647">
    <property type="entry name" value="HTH_TetR"/>
</dbReference>
<dbReference type="SUPFAM" id="SSF46689">
    <property type="entry name" value="Homeodomain-like"/>
    <property type="match status" value="1"/>
</dbReference>
<keyword evidence="1" id="KW-0805">Transcription regulation</keyword>
<gene>
    <name evidence="6" type="ORF">HND93_04440</name>
</gene>
<evidence type="ECO:0000313" key="7">
    <source>
        <dbReference type="Proteomes" id="UP000584642"/>
    </source>
</evidence>
<dbReference type="InterPro" id="IPR009057">
    <property type="entry name" value="Homeodomain-like_sf"/>
</dbReference>
<dbReference type="RefSeq" id="WP_180280644.1">
    <property type="nucleotide sequence ID" value="NZ_JABFDB010000001.1"/>
</dbReference>
<dbReference type="PRINTS" id="PR00455">
    <property type="entry name" value="HTHTETR"/>
</dbReference>